<dbReference type="PROSITE" id="PS50109">
    <property type="entry name" value="HIS_KIN"/>
    <property type="match status" value="1"/>
</dbReference>
<keyword evidence="8 11" id="KW-1133">Transmembrane helix</keyword>
<dbReference type="PANTHER" id="PTHR45453">
    <property type="entry name" value="PHOSPHATE REGULON SENSOR PROTEIN PHOR"/>
    <property type="match status" value="1"/>
</dbReference>
<dbReference type="Gene3D" id="3.30.565.10">
    <property type="entry name" value="Histidine kinase-like ATPase, C-terminal domain"/>
    <property type="match status" value="1"/>
</dbReference>
<dbReference type="EMBL" id="CP060490">
    <property type="protein sequence ID" value="QNL45022.1"/>
    <property type="molecule type" value="Genomic_DNA"/>
</dbReference>
<feature type="transmembrane region" description="Helical" evidence="11">
    <location>
        <begin position="36"/>
        <end position="56"/>
    </location>
</feature>
<organism evidence="13 14">
    <name type="scientific">Oscillibacter hominis</name>
    <dbReference type="NCBI Taxonomy" id="2763056"/>
    <lineage>
        <taxon>Bacteria</taxon>
        <taxon>Bacillati</taxon>
        <taxon>Bacillota</taxon>
        <taxon>Clostridia</taxon>
        <taxon>Eubacteriales</taxon>
        <taxon>Oscillospiraceae</taxon>
        <taxon>Oscillibacter</taxon>
    </lineage>
</organism>
<evidence type="ECO:0000256" key="1">
    <source>
        <dbReference type="ARBA" id="ARBA00000085"/>
    </source>
</evidence>
<evidence type="ECO:0000256" key="5">
    <source>
        <dbReference type="ARBA" id="ARBA00022679"/>
    </source>
</evidence>
<comment type="subcellular location">
    <subcellularLocation>
        <location evidence="2">Cell membrane</location>
        <topology evidence="2">Multi-pass membrane protein</topology>
    </subcellularLocation>
</comment>
<comment type="catalytic activity">
    <reaction evidence="1">
        <text>ATP + protein L-histidine = ADP + protein N-phospho-L-histidine.</text>
        <dbReference type="EC" id="2.7.13.3"/>
    </reaction>
</comment>
<evidence type="ECO:0000256" key="9">
    <source>
        <dbReference type="ARBA" id="ARBA00023012"/>
    </source>
</evidence>
<dbReference type="GO" id="GO:0005886">
    <property type="term" value="C:plasma membrane"/>
    <property type="evidence" value="ECO:0007669"/>
    <property type="project" value="UniProtKB-SubCell"/>
</dbReference>
<dbReference type="InterPro" id="IPR050351">
    <property type="entry name" value="BphY/WalK/GraS-like"/>
</dbReference>
<feature type="domain" description="Histidine kinase" evidence="12">
    <location>
        <begin position="122"/>
        <end position="322"/>
    </location>
</feature>
<dbReference type="AlphaFoldDB" id="A0A7G9B641"/>
<keyword evidence="6 11" id="KW-0812">Transmembrane</keyword>
<dbReference type="KEGG" id="ohi:H8790_03005"/>
<proteinExistence type="predicted"/>
<dbReference type="InterPro" id="IPR004358">
    <property type="entry name" value="Sig_transdc_His_kin-like_C"/>
</dbReference>
<evidence type="ECO:0000256" key="11">
    <source>
        <dbReference type="SAM" id="Phobius"/>
    </source>
</evidence>
<dbReference type="InterPro" id="IPR005467">
    <property type="entry name" value="His_kinase_dom"/>
</dbReference>
<sequence>MLISYIKRQYKLILMLALFAAVFASVFSLYDLPAEAVFYSAALCLVIGLVLFSVGYRRYLRTHRELKRLLENVEELSFCLPPPQGALEADYQALVRAVCRDRARIVAEGEDKYRDMLDYYTLWAHQIKTPVAAMSLLLQTEGASREALGAELLKIEQYVEMVLTYLRLGSDSTDYVLRRCSLDEIVRACARRYARLFVLKKLSLRFDGTGRSVLTDEKWLSFVVGQLLSNAIKYTPEGGEVRVYGDGQTLVVSDTGIGIREEDLPRVFEKGFTGQNGRQEKKSTGIGLYLCRRILDKLGGSISIVSRPGKGTIVRVLLPEGKQVLE</sequence>
<evidence type="ECO:0000256" key="4">
    <source>
        <dbReference type="ARBA" id="ARBA00022475"/>
    </source>
</evidence>
<dbReference type="GO" id="GO:0000155">
    <property type="term" value="F:phosphorelay sensor kinase activity"/>
    <property type="evidence" value="ECO:0007669"/>
    <property type="project" value="TreeGrafter"/>
</dbReference>
<reference evidence="13 14" key="1">
    <citation type="submission" date="2020-08" db="EMBL/GenBank/DDBJ databases">
        <authorList>
            <person name="Liu C."/>
            <person name="Sun Q."/>
        </authorList>
    </citation>
    <scope>NUCLEOTIDE SEQUENCE [LARGE SCALE GENOMIC DNA]</scope>
    <source>
        <strain evidence="13 14">NSJ-62</strain>
    </source>
</reference>
<dbReference type="Proteomes" id="UP000515960">
    <property type="component" value="Chromosome"/>
</dbReference>
<gene>
    <name evidence="13" type="ORF">H8790_03005</name>
</gene>
<evidence type="ECO:0000313" key="13">
    <source>
        <dbReference type="EMBL" id="QNL45022.1"/>
    </source>
</evidence>
<keyword evidence="9" id="KW-0902">Two-component regulatory system</keyword>
<dbReference type="GO" id="GO:0016036">
    <property type="term" value="P:cellular response to phosphate starvation"/>
    <property type="evidence" value="ECO:0007669"/>
    <property type="project" value="TreeGrafter"/>
</dbReference>
<keyword evidence="10 11" id="KW-0472">Membrane</keyword>
<protein>
    <recommendedName>
        <fullName evidence="3">histidine kinase</fullName>
        <ecNumber evidence="3">2.7.13.3</ecNumber>
    </recommendedName>
</protein>
<dbReference type="PRINTS" id="PR00344">
    <property type="entry name" value="BCTRLSENSOR"/>
</dbReference>
<evidence type="ECO:0000256" key="2">
    <source>
        <dbReference type="ARBA" id="ARBA00004651"/>
    </source>
</evidence>
<keyword evidence="5" id="KW-0808">Transferase</keyword>
<evidence type="ECO:0000259" key="12">
    <source>
        <dbReference type="PROSITE" id="PS50109"/>
    </source>
</evidence>
<evidence type="ECO:0000256" key="8">
    <source>
        <dbReference type="ARBA" id="ARBA00022989"/>
    </source>
</evidence>
<dbReference type="RefSeq" id="WP_187333541.1">
    <property type="nucleotide sequence ID" value="NZ_CP060490.1"/>
</dbReference>
<dbReference type="GO" id="GO:0004721">
    <property type="term" value="F:phosphoprotein phosphatase activity"/>
    <property type="evidence" value="ECO:0007669"/>
    <property type="project" value="TreeGrafter"/>
</dbReference>
<dbReference type="SMART" id="SM00387">
    <property type="entry name" value="HATPase_c"/>
    <property type="match status" value="1"/>
</dbReference>
<dbReference type="EC" id="2.7.13.3" evidence="3"/>
<evidence type="ECO:0000256" key="10">
    <source>
        <dbReference type="ARBA" id="ARBA00023136"/>
    </source>
</evidence>
<accession>A0A7G9B641</accession>
<feature type="transmembrane region" description="Helical" evidence="11">
    <location>
        <begin position="12"/>
        <end position="30"/>
    </location>
</feature>
<keyword evidence="14" id="KW-1185">Reference proteome</keyword>
<evidence type="ECO:0000256" key="7">
    <source>
        <dbReference type="ARBA" id="ARBA00022777"/>
    </source>
</evidence>
<evidence type="ECO:0000256" key="3">
    <source>
        <dbReference type="ARBA" id="ARBA00012438"/>
    </source>
</evidence>
<dbReference type="Pfam" id="PF02518">
    <property type="entry name" value="HATPase_c"/>
    <property type="match status" value="1"/>
</dbReference>
<keyword evidence="7 13" id="KW-0418">Kinase</keyword>
<dbReference type="InterPro" id="IPR036890">
    <property type="entry name" value="HATPase_C_sf"/>
</dbReference>
<dbReference type="InterPro" id="IPR003594">
    <property type="entry name" value="HATPase_dom"/>
</dbReference>
<dbReference type="PANTHER" id="PTHR45453:SF2">
    <property type="entry name" value="HISTIDINE KINASE"/>
    <property type="match status" value="1"/>
</dbReference>
<evidence type="ECO:0000313" key="14">
    <source>
        <dbReference type="Proteomes" id="UP000515960"/>
    </source>
</evidence>
<evidence type="ECO:0000256" key="6">
    <source>
        <dbReference type="ARBA" id="ARBA00022692"/>
    </source>
</evidence>
<keyword evidence="4" id="KW-1003">Cell membrane</keyword>
<dbReference type="SUPFAM" id="SSF55874">
    <property type="entry name" value="ATPase domain of HSP90 chaperone/DNA topoisomerase II/histidine kinase"/>
    <property type="match status" value="1"/>
</dbReference>
<name>A0A7G9B641_9FIRM</name>